<evidence type="ECO:0000256" key="1">
    <source>
        <dbReference type="PROSITE-ProRule" id="PRU00047"/>
    </source>
</evidence>
<dbReference type="GO" id="GO:0008270">
    <property type="term" value="F:zinc ion binding"/>
    <property type="evidence" value="ECO:0007669"/>
    <property type="project" value="UniProtKB-KW"/>
</dbReference>
<sequence>MVITQKSAKGDNQAQPEVTFPRASFEELVARATNQSGPLIAPQQANSSLPQSAVTPPEQPAVPAPAQEQQAGVGLQLEEAIAKALRSVLPMSALGGAQPGPSTIPTFRKKSYGKQYEFNSTMLRLLTPVMDSAPPDNGIRDNLGQAIAALTQRNELLVVADDDESIWEYYERRNQAQEFTSSIIVEFLKKRNSDKKAPGPAKKPAWSRTLPYGGRASQPYRTWDVAPPANTYSPYFNRGAQRPRCYECGDFGHLAPQCKARVGKFGAQ</sequence>
<evidence type="ECO:0000313" key="5">
    <source>
        <dbReference type="WBParaSite" id="HCON_00157120-00001"/>
    </source>
</evidence>
<dbReference type="SMART" id="SM00343">
    <property type="entry name" value="ZnF_C2HC"/>
    <property type="match status" value="1"/>
</dbReference>
<dbReference type="GO" id="GO:0003676">
    <property type="term" value="F:nucleic acid binding"/>
    <property type="evidence" value="ECO:0007669"/>
    <property type="project" value="InterPro"/>
</dbReference>
<dbReference type="PROSITE" id="PS50158">
    <property type="entry name" value="ZF_CCHC"/>
    <property type="match status" value="1"/>
</dbReference>
<dbReference type="OrthoDB" id="5873341at2759"/>
<keyword evidence="1" id="KW-0862">Zinc</keyword>
<dbReference type="AlphaFoldDB" id="A0A7I4YXH3"/>
<dbReference type="SUPFAM" id="SSF57756">
    <property type="entry name" value="Retrovirus zinc finger-like domains"/>
    <property type="match status" value="1"/>
</dbReference>
<accession>A0A7I4YXH3</accession>
<dbReference type="Proteomes" id="UP000025227">
    <property type="component" value="Unplaced"/>
</dbReference>
<evidence type="ECO:0000259" key="3">
    <source>
        <dbReference type="PROSITE" id="PS50158"/>
    </source>
</evidence>
<protein>
    <submittedName>
        <fullName evidence="5">CCHC-type domain-containing protein</fullName>
    </submittedName>
</protein>
<dbReference type="GO" id="GO:0019899">
    <property type="term" value="F:enzyme binding"/>
    <property type="evidence" value="ECO:0007669"/>
    <property type="project" value="UniProtKB-ARBA"/>
</dbReference>
<evidence type="ECO:0000256" key="2">
    <source>
        <dbReference type="SAM" id="MobiDB-lite"/>
    </source>
</evidence>
<organism evidence="4 5">
    <name type="scientific">Haemonchus contortus</name>
    <name type="common">Barber pole worm</name>
    <dbReference type="NCBI Taxonomy" id="6289"/>
    <lineage>
        <taxon>Eukaryota</taxon>
        <taxon>Metazoa</taxon>
        <taxon>Ecdysozoa</taxon>
        <taxon>Nematoda</taxon>
        <taxon>Chromadorea</taxon>
        <taxon>Rhabditida</taxon>
        <taxon>Rhabditina</taxon>
        <taxon>Rhabditomorpha</taxon>
        <taxon>Strongyloidea</taxon>
        <taxon>Trichostrongylidae</taxon>
        <taxon>Haemonchus</taxon>
    </lineage>
</organism>
<proteinExistence type="predicted"/>
<feature type="compositionally biased region" description="Polar residues" evidence="2">
    <location>
        <begin position="34"/>
        <end position="54"/>
    </location>
</feature>
<dbReference type="GO" id="GO:0005737">
    <property type="term" value="C:cytoplasm"/>
    <property type="evidence" value="ECO:0007669"/>
    <property type="project" value="UniProtKB-ARBA"/>
</dbReference>
<name>A0A7I4YXH3_HAECO</name>
<dbReference type="InterPro" id="IPR036875">
    <property type="entry name" value="Znf_CCHC_sf"/>
</dbReference>
<evidence type="ECO:0000313" key="4">
    <source>
        <dbReference type="Proteomes" id="UP000025227"/>
    </source>
</evidence>
<keyword evidence="1" id="KW-0863">Zinc-finger</keyword>
<feature type="compositionally biased region" description="Polar residues" evidence="2">
    <location>
        <begin position="1"/>
        <end position="16"/>
    </location>
</feature>
<feature type="region of interest" description="Disordered" evidence="2">
    <location>
        <begin position="1"/>
        <end position="21"/>
    </location>
</feature>
<dbReference type="WBParaSite" id="HCON_00157120-00001">
    <property type="protein sequence ID" value="HCON_00157120-00001"/>
    <property type="gene ID" value="HCON_00157120"/>
</dbReference>
<keyword evidence="1" id="KW-0479">Metal-binding</keyword>
<feature type="domain" description="CCHC-type" evidence="3">
    <location>
        <begin position="244"/>
        <end position="259"/>
    </location>
</feature>
<reference evidence="5" key="1">
    <citation type="submission" date="2020-12" db="UniProtKB">
        <authorList>
            <consortium name="WormBaseParasite"/>
        </authorList>
    </citation>
    <scope>IDENTIFICATION</scope>
    <source>
        <strain evidence="5">MHco3</strain>
    </source>
</reference>
<feature type="region of interest" description="Disordered" evidence="2">
    <location>
        <begin position="34"/>
        <end position="69"/>
    </location>
</feature>
<keyword evidence="4" id="KW-1185">Reference proteome</keyword>
<dbReference type="InterPro" id="IPR001878">
    <property type="entry name" value="Znf_CCHC"/>
</dbReference>